<evidence type="ECO:0000256" key="1">
    <source>
        <dbReference type="SAM" id="SignalP"/>
    </source>
</evidence>
<organism evidence="2 3">
    <name type="scientific">Leptothoe kymatousa TAU-MAC 1615</name>
    <dbReference type="NCBI Taxonomy" id="2364775"/>
    <lineage>
        <taxon>Bacteria</taxon>
        <taxon>Bacillati</taxon>
        <taxon>Cyanobacteriota</taxon>
        <taxon>Cyanophyceae</taxon>
        <taxon>Nodosilineales</taxon>
        <taxon>Cymatolegaceae</taxon>
        <taxon>Leptothoe</taxon>
        <taxon>Leptothoe kymatousa</taxon>
    </lineage>
</organism>
<keyword evidence="3" id="KW-1185">Reference proteome</keyword>
<protein>
    <submittedName>
        <fullName evidence="2">Uncharacterized protein</fullName>
    </submittedName>
</protein>
<gene>
    <name evidence="2" type="ORF">IXB28_07340</name>
</gene>
<dbReference type="RefSeq" id="WP_215617865.1">
    <property type="nucleotide sequence ID" value="NZ_JADOER010000004.1"/>
</dbReference>
<evidence type="ECO:0000313" key="2">
    <source>
        <dbReference type="EMBL" id="MBT9312016.1"/>
    </source>
</evidence>
<keyword evidence="1" id="KW-0732">Signal</keyword>
<feature type="chain" id="PRO_5045639410" evidence="1">
    <location>
        <begin position="24"/>
        <end position="262"/>
    </location>
</feature>
<comment type="caution">
    <text evidence="2">The sequence shown here is derived from an EMBL/GenBank/DDBJ whole genome shotgun (WGS) entry which is preliminary data.</text>
</comment>
<proteinExistence type="predicted"/>
<dbReference type="Proteomes" id="UP001196661">
    <property type="component" value="Unassembled WGS sequence"/>
</dbReference>
<reference evidence="2 3" key="1">
    <citation type="journal article" date="2021" name="Mar. Drugs">
        <title>Genome Reduction and Secondary Metabolism of the Marine Sponge-Associated Cyanobacterium Leptothoe.</title>
        <authorList>
            <person name="Konstantinou D."/>
            <person name="Popin R.V."/>
            <person name="Fewer D.P."/>
            <person name="Sivonen K."/>
            <person name="Gkelis S."/>
        </authorList>
    </citation>
    <scope>NUCLEOTIDE SEQUENCE [LARGE SCALE GENOMIC DNA]</scope>
    <source>
        <strain evidence="2 3">TAU-MAC 1615</strain>
    </source>
</reference>
<evidence type="ECO:0000313" key="3">
    <source>
        <dbReference type="Proteomes" id="UP001196661"/>
    </source>
</evidence>
<accession>A0ABS5Y319</accession>
<feature type="signal peptide" evidence="1">
    <location>
        <begin position="1"/>
        <end position="23"/>
    </location>
</feature>
<name>A0ABS5Y319_9CYAN</name>
<dbReference type="EMBL" id="JADOER010000004">
    <property type="protein sequence ID" value="MBT9312016.1"/>
    <property type="molecule type" value="Genomic_DNA"/>
</dbReference>
<sequence length="262" mass="28448">MKRSLLTAGISLLLLGLGSEAGAQTELLSATQFVDQLKTCTPASASLWLHEQIVGWDDGRCEVKTYFTADDVAADNPLLHCRYSSETLALHTDTLAYGQAQFWDQGDIHAVLTNVDADAARLTRFETALGSDCEPLVTSYRVPNLPLSSPVAYLDALKDCVVSTHVTIADQMTLMFLGPTVLRSEIMGWNQGLCEVNSDLRHAAFDAAIPFSVCALRPGTLALLTDEKSYEEARTNSLSFSSKNPRDVALSEGVNQDCDMNP</sequence>